<feature type="transmembrane region" description="Helical" evidence="1">
    <location>
        <begin position="105"/>
        <end position="132"/>
    </location>
</feature>
<dbReference type="RefSeq" id="WP_348827760.1">
    <property type="nucleotide sequence ID" value="NZ_CP098827.1"/>
</dbReference>
<gene>
    <name evidence="3" type="ORF">NFG58_05835</name>
</gene>
<feature type="transmembrane region" description="Helical" evidence="1">
    <location>
        <begin position="57"/>
        <end position="80"/>
    </location>
</feature>
<proteinExistence type="predicted"/>
<feature type="domain" description="DUF112" evidence="2">
    <location>
        <begin position="16"/>
        <end position="436"/>
    </location>
</feature>
<sequence>MELLHYLPQVLSGWNLLILIGGTIVGLILGATPGFSPTMAVALLIPFTFKMDATSGLILLGVLYTSTVAGGAVSAILINIPGAPANIATMLDGHPMAKAGKATQALYYCFISSAVGGVLGVLVLIFLTPYLVNVALKFGPPELFWTAILGITVIGSLGSASVLKGLLGGAIGVWISLIGFNPVTGTERFVFSEHLQGGITIIPALIGLFAIPQVLQMVEGAKGANGGERFDMAPTSVIKAIIFNLKKVKALVIGSLSGIIVGIIPGAGGQIAGLIAYDQCKKFSHNKDNFGKGEPEGIIAAESANNAMVGASLVPMLSLGIPGSPTAAVLLGGLLIQGLFPGPDLFTQHASVAWTFMGALLISQILLVVCGLWISGIGKYVIRIPRHIMAAAVTTLAIFGTYSVQNSFSDVIIMMSMGSLMYFGMQYGFTPGPIVLGIILGPIAETNFLQSQMLAQAGDGMLRYMFGGWLNILLVSLCLLSVAYSLYASWQARKTRQRATPDHRVQVHPEANHDAH</sequence>
<feature type="transmembrane region" description="Helical" evidence="1">
    <location>
        <begin position="352"/>
        <end position="375"/>
    </location>
</feature>
<feature type="transmembrane region" description="Helical" evidence="1">
    <location>
        <begin position="251"/>
        <end position="277"/>
    </location>
</feature>
<feature type="transmembrane region" description="Helical" evidence="1">
    <location>
        <begin position="195"/>
        <end position="215"/>
    </location>
</feature>
<dbReference type="InterPro" id="IPR002823">
    <property type="entry name" value="DUF112_TM"/>
</dbReference>
<dbReference type="EMBL" id="CP098827">
    <property type="protein sequence ID" value="XBO72230.1"/>
    <property type="molecule type" value="Genomic_DNA"/>
</dbReference>
<evidence type="ECO:0000256" key="1">
    <source>
        <dbReference type="SAM" id="Phobius"/>
    </source>
</evidence>
<dbReference type="PANTHER" id="PTHR35342">
    <property type="entry name" value="TRICARBOXYLIC TRANSPORT PROTEIN"/>
    <property type="match status" value="1"/>
</dbReference>
<dbReference type="Pfam" id="PF01970">
    <property type="entry name" value="TctA"/>
    <property type="match status" value="1"/>
</dbReference>
<dbReference type="AlphaFoldDB" id="A0AAU7KKJ9"/>
<evidence type="ECO:0000313" key="3">
    <source>
        <dbReference type="EMBL" id="XBO72230.1"/>
    </source>
</evidence>
<protein>
    <submittedName>
        <fullName evidence="3">Tripartite tricarboxylate transporter permease</fullName>
    </submittedName>
</protein>
<keyword evidence="1" id="KW-0812">Transmembrane</keyword>
<feature type="transmembrane region" description="Helical" evidence="1">
    <location>
        <begin position="319"/>
        <end position="340"/>
    </location>
</feature>
<feature type="transmembrane region" description="Helical" evidence="1">
    <location>
        <begin position="420"/>
        <end position="444"/>
    </location>
</feature>
<keyword evidence="1" id="KW-1133">Transmembrane helix</keyword>
<feature type="transmembrane region" description="Helical" evidence="1">
    <location>
        <begin position="16"/>
        <end position="45"/>
    </location>
</feature>
<evidence type="ECO:0000259" key="2">
    <source>
        <dbReference type="Pfam" id="PF01970"/>
    </source>
</evidence>
<dbReference type="PANTHER" id="PTHR35342:SF5">
    <property type="entry name" value="TRICARBOXYLIC TRANSPORT PROTEIN"/>
    <property type="match status" value="1"/>
</dbReference>
<organism evidence="3">
    <name type="scientific">Halomonas sp. RT37</name>
    <dbReference type="NCBI Taxonomy" id="2950872"/>
    <lineage>
        <taxon>Bacteria</taxon>
        <taxon>Pseudomonadati</taxon>
        <taxon>Pseudomonadota</taxon>
        <taxon>Gammaproteobacteria</taxon>
        <taxon>Oceanospirillales</taxon>
        <taxon>Halomonadaceae</taxon>
        <taxon>Halomonas</taxon>
    </lineage>
</organism>
<feature type="transmembrane region" description="Helical" evidence="1">
    <location>
        <begin position="464"/>
        <end position="487"/>
    </location>
</feature>
<keyword evidence="1" id="KW-0472">Membrane</keyword>
<name>A0AAU7KKJ9_9GAMM</name>
<feature type="transmembrane region" description="Helical" evidence="1">
    <location>
        <begin position="144"/>
        <end position="175"/>
    </location>
</feature>
<reference evidence="3" key="1">
    <citation type="submission" date="2022-06" db="EMBL/GenBank/DDBJ databases">
        <title>A novel DMS-producing enzyme.</title>
        <authorList>
            <person name="Zhang Y."/>
        </authorList>
    </citation>
    <scope>NUCLEOTIDE SEQUENCE</scope>
    <source>
        <strain evidence="3">RT37</strain>
    </source>
</reference>
<accession>A0AAU7KKJ9</accession>